<dbReference type="RefSeq" id="WP_188536798.1">
    <property type="nucleotide sequence ID" value="NZ_BMFT01000001.1"/>
</dbReference>
<gene>
    <name evidence="1" type="ORF">GCM10008013_12200</name>
</gene>
<organism evidence="1 2">
    <name type="scientific">Paenibacillus segetis</name>
    <dbReference type="NCBI Taxonomy" id="1325360"/>
    <lineage>
        <taxon>Bacteria</taxon>
        <taxon>Bacillati</taxon>
        <taxon>Bacillota</taxon>
        <taxon>Bacilli</taxon>
        <taxon>Bacillales</taxon>
        <taxon>Paenibacillaceae</taxon>
        <taxon>Paenibacillus</taxon>
    </lineage>
</organism>
<reference evidence="2" key="1">
    <citation type="journal article" date="2019" name="Int. J. Syst. Evol. Microbiol.">
        <title>The Global Catalogue of Microorganisms (GCM) 10K type strain sequencing project: providing services to taxonomists for standard genome sequencing and annotation.</title>
        <authorList>
            <consortium name="The Broad Institute Genomics Platform"/>
            <consortium name="The Broad Institute Genome Sequencing Center for Infectious Disease"/>
            <person name="Wu L."/>
            <person name="Ma J."/>
        </authorList>
    </citation>
    <scope>NUCLEOTIDE SEQUENCE [LARGE SCALE GENOMIC DNA]</scope>
    <source>
        <strain evidence="2">CGMCC 1.12769</strain>
    </source>
</reference>
<protein>
    <submittedName>
        <fullName evidence="1">Uncharacterized protein</fullName>
    </submittedName>
</protein>
<sequence>MGTAYSVDVSSENIEVEVLPETKYCSTALCLRGGFGTIQLFAANEHLAEIEFALRNHLDRIRYPETPDQQLIMNEEMNHYIKEEIA</sequence>
<evidence type="ECO:0000313" key="1">
    <source>
        <dbReference type="EMBL" id="GGH17023.1"/>
    </source>
</evidence>
<name>A0ABQ1YA32_9BACL</name>
<keyword evidence="2" id="KW-1185">Reference proteome</keyword>
<comment type="caution">
    <text evidence="1">The sequence shown here is derived from an EMBL/GenBank/DDBJ whole genome shotgun (WGS) entry which is preliminary data.</text>
</comment>
<proteinExistence type="predicted"/>
<evidence type="ECO:0000313" key="2">
    <source>
        <dbReference type="Proteomes" id="UP000659344"/>
    </source>
</evidence>
<accession>A0ABQ1YA32</accession>
<dbReference type="EMBL" id="BMFT01000001">
    <property type="protein sequence ID" value="GGH17023.1"/>
    <property type="molecule type" value="Genomic_DNA"/>
</dbReference>
<dbReference type="Proteomes" id="UP000659344">
    <property type="component" value="Unassembled WGS sequence"/>
</dbReference>